<evidence type="ECO:0000313" key="3">
    <source>
        <dbReference type="Proteomes" id="UP000324222"/>
    </source>
</evidence>
<keyword evidence="3" id="KW-1185">Reference proteome</keyword>
<feature type="region of interest" description="Disordered" evidence="1">
    <location>
        <begin position="87"/>
        <end position="124"/>
    </location>
</feature>
<evidence type="ECO:0000256" key="1">
    <source>
        <dbReference type="SAM" id="MobiDB-lite"/>
    </source>
</evidence>
<organism evidence="2 3">
    <name type="scientific">Portunus trituberculatus</name>
    <name type="common">Swimming crab</name>
    <name type="synonym">Neptunus trituberculatus</name>
    <dbReference type="NCBI Taxonomy" id="210409"/>
    <lineage>
        <taxon>Eukaryota</taxon>
        <taxon>Metazoa</taxon>
        <taxon>Ecdysozoa</taxon>
        <taxon>Arthropoda</taxon>
        <taxon>Crustacea</taxon>
        <taxon>Multicrustacea</taxon>
        <taxon>Malacostraca</taxon>
        <taxon>Eumalacostraca</taxon>
        <taxon>Eucarida</taxon>
        <taxon>Decapoda</taxon>
        <taxon>Pleocyemata</taxon>
        <taxon>Brachyura</taxon>
        <taxon>Eubrachyura</taxon>
        <taxon>Portunoidea</taxon>
        <taxon>Portunidae</taxon>
        <taxon>Portuninae</taxon>
        <taxon>Portunus</taxon>
    </lineage>
</organism>
<proteinExistence type="predicted"/>
<gene>
    <name evidence="2" type="primary">REXO2_1</name>
    <name evidence="2" type="ORF">E2C01_008858</name>
</gene>
<dbReference type="Gene3D" id="3.30.420.10">
    <property type="entry name" value="Ribonuclease H-like superfamily/Ribonuclease H"/>
    <property type="match status" value="1"/>
</dbReference>
<dbReference type="AlphaFoldDB" id="A0A5B7D1X3"/>
<dbReference type="EMBL" id="VSRR010000473">
    <property type="protein sequence ID" value="MPC16047.1"/>
    <property type="molecule type" value="Genomic_DNA"/>
</dbReference>
<dbReference type="InterPro" id="IPR036397">
    <property type="entry name" value="RNaseH_sf"/>
</dbReference>
<evidence type="ECO:0000313" key="2">
    <source>
        <dbReference type="EMBL" id="MPC16047.1"/>
    </source>
</evidence>
<feature type="compositionally biased region" description="Acidic residues" evidence="1">
    <location>
        <begin position="90"/>
        <end position="122"/>
    </location>
</feature>
<sequence>MTIAIKLNHHKYSFLTSNNTLQIRKQFLESASHLIEQVKSAGWRSCEWGAGNRGERAGRFLRDIATFLLSQVMSSGPDRARDLEVREGMEEGMDSEEEEDPEDLGDEEEEEDDMDSDEEAEDPSLKEKIAWVDIEFQQYSVWLLYVLHIGEREHCRSGSGKLLILTTGLDVDQDTIMEVAMVVTNSLLNVLAESPNLVLKVEDKLISNMRQPYQDQHTKGASH</sequence>
<comment type="caution">
    <text evidence="2">The sequence shown here is derived from an EMBL/GenBank/DDBJ whole genome shotgun (WGS) entry which is preliminary data.</text>
</comment>
<reference evidence="2 3" key="1">
    <citation type="submission" date="2019-05" db="EMBL/GenBank/DDBJ databases">
        <title>Another draft genome of Portunus trituberculatus and its Hox gene families provides insights of decapod evolution.</title>
        <authorList>
            <person name="Jeong J.-H."/>
            <person name="Song I."/>
            <person name="Kim S."/>
            <person name="Choi T."/>
            <person name="Kim D."/>
            <person name="Ryu S."/>
            <person name="Kim W."/>
        </authorList>
    </citation>
    <scope>NUCLEOTIDE SEQUENCE [LARGE SCALE GENOMIC DNA]</scope>
    <source>
        <tissue evidence="2">Muscle</tissue>
    </source>
</reference>
<dbReference type="Proteomes" id="UP000324222">
    <property type="component" value="Unassembled WGS sequence"/>
</dbReference>
<dbReference type="GO" id="GO:0003676">
    <property type="term" value="F:nucleic acid binding"/>
    <property type="evidence" value="ECO:0007669"/>
    <property type="project" value="InterPro"/>
</dbReference>
<accession>A0A5B7D1X3</accession>
<name>A0A5B7D1X3_PORTR</name>
<protein>
    <submittedName>
        <fullName evidence="2">Oligoribonuclease, mitochondrial</fullName>
    </submittedName>
</protein>